<evidence type="ECO:0000256" key="14">
    <source>
        <dbReference type="PROSITE-ProRule" id="PRU00283"/>
    </source>
</evidence>
<dbReference type="InterPro" id="IPR036961">
    <property type="entry name" value="Kinesin_motor_dom_sf"/>
</dbReference>
<dbReference type="PROSITE" id="PS50067">
    <property type="entry name" value="KINESIN_MOTOR_2"/>
    <property type="match status" value="1"/>
</dbReference>
<evidence type="ECO:0000256" key="15">
    <source>
        <dbReference type="SAM" id="Coils"/>
    </source>
</evidence>
<dbReference type="PANTHER" id="PTHR47968:SF69">
    <property type="entry name" value="KINESIN-LIKE PROTEIN"/>
    <property type="match status" value="1"/>
</dbReference>
<dbReference type="InterPro" id="IPR027640">
    <property type="entry name" value="Kinesin-like_fam"/>
</dbReference>
<feature type="compositionally biased region" description="Basic and acidic residues" evidence="16">
    <location>
        <begin position="849"/>
        <end position="860"/>
    </location>
</feature>
<dbReference type="PROSITE" id="PS00411">
    <property type="entry name" value="KINESIN_MOTOR_1"/>
    <property type="match status" value="1"/>
</dbReference>
<dbReference type="PANTHER" id="PTHR47968">
    <property type="entry name" value="CENTROMERE PROTEIN E"/>
    <property type="match status" value="1"/>
</dbReference>
<name>A0A7M4G311_CROPO</name>
<keyword evidence="9 14" id="KW-0505">Motor protein</keyword>
<evidence type="ECO:0000256" key="10">
    <source>
        <dbReference type="ARBA" id="ARBA00023212"/>
    </source>
</evidence>
<evidence type="ECO:0000256" key="5">
    <source>
        <dbReference type="ARBA" id="ARBA00022741"/>
    </source>
</evidence>
<comment type="function">
    <text evidence="12">Plus end-directed microtubule-dependent motor protein that regulates the length of motile cilia by mediating depolymerization of microtubules at ciliary tips.</text>
</comment>
<dbReference type="GO" id="GO:0005524">
    <property type="term" value="F:ATP binding"/>
    <property type="evidence" value="ECO:0007669"/>
    <property type="project" value="UniProtKB-UniRule"/>
</dbReference>
<dbReference type="PRINTS" id="PR00380">
    <property type="entry name" value="KINESINHEAVY"/>
</dbReference>
<dbReference type="AlphaFoldDB" id="A0A7M4G311"/>
<keyword evidence="8" id="KW-0969">Cilium</keyword>
<evidence type="ECO:0000256" key="6">
    <source>
        <dbReference type="ARBA" id="ARBA00022840"/>
    </source>
</evidence>
<dbReference type="OMA" id="GEQKQLC"/>
<comment type="similarity">
    <text evidence="14">Belongs to the TRAFAC class myosin-kinesin ATPase superfamily. Kinesin family.</text>
</comment>
<gene>
    <name evidence="18" type="primary">KIF19</name>
</gene>
<feature type="coiled-coil region" evidence="15">
    <location>
        <begin position="515"/>
        <end position="589"/>
    </location>
</feature>
<feature type="region of interest" description="Disordered" evidence="16">
    <location>
        <begin position="650"/>
        <end position="678"/>
    </location>
</feature>
<dbReference type="GO" id="GO:0070462">
    <property type="term" value="P:plus-end specific microtubule depolymerization"/>
    <property type="evidence" value="ECO:0007669"/>
    <property type="project" value="Ensembl"/>
</dbReference>
<keyword evidence="3" id="KW-0963">Cytoplasm</keyword>
<dbReference type="Gene3D" id="3.40.850.10">
    <property type="entry name" value="Kinesin motor domain"/>
    <property type="match status" value="1"/>
</dbReference>
<feature type="binding site" evidence="14">
    <location>
        <begin position="104"/>
        <end position="111"/>
    </location>
    <ligand>
        <name>ATP</name>
        <dbReference type="ChEBI" id="CHEBI:30616"/>
    </ligand>
</feature>
<accession>A0A7M4G311</accession>
<dbReference type="GO" id="GO:0007018">
    <property type="term" value="P:microtubule-based movement"/>
    <property type="evidence" value="ECO:0007669"/>
    <property type="project" value="InterPro"/>
</dbReference>
<feature type="compositionally biased region" description="Basic and acidic residues" evidence="16">
    <location>
        <begin position="482"/>
        <end position="497"/>
    </location>
</feature>
<sequence>MKDTGDSKDQQLTVALRIRPISVAELEEGATLIAHRVDEQVVVLMDPMEDPDDILRANRSREKSYIFDVALDFAATQEVVYRATTKGLIEGVISGYNATVFAYGPTGCGKTYTMLGTDLEPGIYVRTLNDLFRAIEETSDDMEYEVSMSYLEIYNEMIRDLLNPALGYLDLREDSKGIIQVAGITEVSTINAKEVMQLLTKGNKQRTQEPTAANLTSSRSHAVLQVTVRQKSRVRNVLQEIRLGRLFMIDLAGSERASQTQNRGQRMKEGAHINRSLLALGNCINALSDRAGAKYVNYRDSKLTRLLKDSLGGNSRTVMIAHISPASTAFEESRSTLTYADRAKNIRTTVKRNLLNVSYHIAQYTSIISDLRREIQRLKGKIDQQGSRPALTPAPGPPDHGNIRHIQAEVQLHSSQCPRRETEQLQAQLVGTFQEQMDVQRHLLTLDNACTEVQLESSRHLLTVADWEQEKTRRAQKRRGERRKETRGKDESEKDSDTGDDQSDAPEVAAAREAIAALLGEQKKLHKQKGELERRLRELQQRGRRLEEALPRPVGAEEQREALGLLCHVRQLEAESTALQLHRDDAAQRFEQHRRLCHQIIRQQRQLIREYHLSVPRHLEELYEIYMRELEEPGLDRVANMSLSKLPQLPAGDGVLDSDQESVRTLGSEPPAPDPAQMFKASPRAQLLKSSAVQTPPPIHVNGLVTQECPPRDSLVSLGSQCTSSPDSGELCTDFALAHRERKEILSGTKSIAVKAARRRSRALECDRLPLLEPAKEPSSLSLHSLSESEDPLSPATPLGRRAPSPSLPHAASEDNLSSSTGEAGSRAGGTLPNRSPRPWLRAHKKGSKKLERREESLDAKRRKRRSRSFEVTGHGLSGLKSDVPRCRPLETSSERRLLGGSQLAPPARAPSKAPLHLAKVRLPQSQPPGERRGASGTHHWALVPGPGPGTGSRVHAGWMRVHGAGAGTKAPCPPSLGRGTFLPWRGRGRGRKDPAAPTSCIAPSLARVPCPLPRHGPGRGEGWVLEQSRGPASQRSWWLFPQVPGTRPHSPWPCPTPAA</sequence>
<dbReference type="GO" id="GO:0060404">
    <property type="term" value="P:axonemal microtubule depolymerization"/>
    <property type="evidence" value="ECO:0007669"/>
    <property type="project" value="Ensembl"/>
</dbReference>
<evidence type="ECO:0000256" key="4">
    <source>
        <dbReference type="ARBA" id="ARBA00022701"/>
    </source>
</evidence>
<keyword evidence="4" id="KW-0493">Microtubule</keyword>
<dbReference type="GeneTree" id="ENSGT00940000160989"/>
<dbReference type="Ensembl" id="ENSCPRT00005030998.1">
    <property type="protein sequence ID" value="ENSCPRP00005026523.1"/>
    <property type="gene ID" value="ENSCPRG00005018407.1"/>
</dbReference>
<evidence type="ECO:0000313" key="18">
    <source>
        <dbReference type="Ensembl" id="ENSCPRP00005026523.1"/>
    </source>
</evidence>
<reference evidence="18" key="2">
    <citation type="submission" date="2025-09" db="UniProtKB">
        <authorList>
            <consortium name="Ensembl"/>
        </authorList>
    </citation>
    <scope>IDENTIFICATION</scope>
</reference>
<feature type="region of interest" description="Disordered" evidence="16">
    <location>
        <begin position="921"/>
        <end position="940"/>
    </location>
</feature>
<evidence type="ECO:0000256" key="3">
    <source>
        <dbReference type="ARBA" id="ARBA00022490"/>
    </source>
</evidence>
<organism evidence="18 19">
    <name type="scientific">Crocodylus porosus</name>
    <name type="common">Saltwater crocodile</name>
    <name type="synonym">Estuarine crocodile</name>
    <dbReference type="NCBI Taxonomy" id="8502"/>
    <lineage>
        <taxon>Eukaryota</taxon>
        <taxon>Metazoa</taxon>
        <taxon>Chordata</taxon>
        <taxon>Craniata</taxon>
        <taxon>Vertebrata</taxon>
        <taxon>Euteleostomi</taxon>
        <taxon>Archelosauria</taxon>
        <taxon>Archosauria</taxon>
        <taxon>Crocodylia</taxon>
        <taxon>Longirostres</taxon>
        <taxon>Crocodylidae</taxon>
        <taxon>Crocodylus</taxon>
    </lineage>
</organism>
<keyword evidence="10" id="KW-0206">Cytoskeleton</keyword>
<evidence type="ECO:0000256" key="9">
    <source>
        <dbReference type="ARBA" id="ARBA00023175"/>
    </source>
</evidence>
<feature type="compositionally biased region" description="Low complexity" evidence="16">
    <location>
        <begin position="777"/>
        <end position="786"/>
    </location>
</feature>
<evidence type="ECO:0000256" key="2">
    <source>
        <dbReference type="ARBA" id="ARBA00004245"/>
    </source>
</evidence>
<keyword evidence="7 15" id="KW-0175">Coiled coil</keyword>
<dbReference type="InterPro" id="IPR019821">
    <property type="entry name" value="Kinesin_motor_CS"/>
</dbReference>
<dbReference type="InterPro" id="IPR001752">
    <property type="entry name" value="Kinesin_motor_dom"/>
</dbReference>
<dbReference type="GO" id="GO:0008574">
    <property type="term" value="F:plus-end-directed microtubule motor activity"/>
    <property type="evidence" value="ECO:0007669"/>
    <property type="project" value="Ensembl"/>
</dbReference>
<evidence type="ECO:0000256" key="12">
    <source>
        <dbReference type="ARBA" id="ARBA00055376"/>
    </source>
</evidence>
<feature type="region of interest" description="Disordered" evidence="16">
    <location>
        <begin position="381"/>
        <end position="402"/>
    </location>
</feature>
<proteinExistence type="inferred from homology"/>
<keyword evidence="6 14" id="KW-0067">ATP-binding</keyword>
<dbReference type="Proteomes" id="UP000594220">
    <property type="component" value="Unplaced"/>
</dbReference>
<evidence type="ECO:0000256" key="13">
    <source>
        <dbReference type="ARBA" id="ARBA00073205"/>
    </source>
</evidence>
<dbReference type="SUPFAM" id="SSF52540">
    <property type="entry name" value="P-loop containing nucleoside triphosphate hydrolases"/>
    <property type="match status" value="1"/>
</dbReference>
<dbReference type="GO" id="GO:0005874">
    <property type="term" value="C:microtubule"/>
    <property type="evidence" value="ECO:0007669"/>
    <property type="project" value="UniProtKB-KW"/>
</dbReference>
<feature type="region of interest" description="Disordered" evidence="16">
    <location>
        <begin position="776"/>
        <end position="914"/>
    </location>
</feature>
<evidence type="ECO:0000256" key="7">
    <source>
        <dbReference type="ARBA" id="ARBA00023054"/>
    </source>
</evidence>
<reference evidence="18" key="1">
    <citation type="submission" date="2025-08" db="UniProtKB">
        <authorList>
            <consortium name="Ensembl"/>
        </authorList>
    </citation>
    <scope>IDENTIFICATION</scope>
</reference>
<feature type="compositionally biased region" description="Basic and acidic residues" evidence="16">
    <location>
        <begin position="883"/>
        <end position="898"/>
    </location>
</feature>
<evidence type="ECO:0000313" key="19">
    <source>
        <dbReference type="Proteomes" id="UP000594220"/>
    </source>
</evidence>
<evidence type="ECO:0000256" key="11">
    <source>
        <dbReference type="ARBA" id="ARBA00023273"/>
    </source>
</evidence>
<evidence type="ECO:0000256" key="1">
    <source>
        <dbReference type="ARBA" id="ARBA00004138"/>
    </source>
</evidence>
<evidence type="ECO:0000259" key="17">
    <source>
        <dbReference type="PROSITE" id="PS50067"/>
    </source>
</evidence>
<dbReference type="GO" id="GO:0005930">
    <property type="term" value="C:axoneme"/>
    <property type="evidence" value="ECO:0007669"/>
    <property type="project" value="GOC"/>
</dbReference>
<keyword evidence="5 14" id="KW-0547">Nucleotide-binding</keyword>
<evidence type="ECO:0000256" key="8">
    <source>
        <dbReference type="ARBA" id="ARBA00023069"/>
    </source>
</evidence>
<keyword evidence="11" id="KW-0966">Cell projection</keyword>
<dbReference type="CDD" id="cd01370">
    <property type="entry name" value="KISc_KIP3_like"/>
    <property type="match status" value="1"/>
</dbReference>
<keyword evidence="19" id="KW-1185">Reference proteome</keyword>
<dbReference type="GO" id="GO:0008017">
    <property type="term" value="F:microtubule binding"/>
    <property type="evidence" value="ECO:0007669"/>
    <property type="project" value="InterPro"/>
</dbReference>
<dbReference type="FunFam" id="3.40.850.10:FF:000037">
    <property type="entry name" value="kinesin-like protein KIF19"/>
    <property type="match status" value="1"/>
</dbReference>
<comment type="subcellular location">
    <subcellularLocation>
        <location evidence="1">Cell projection</location>
        <location evidence="1">Cilium</location>
    </subcellularLocation>
    <subcellularLocation>
        <location evidence="2">Cytoplasm</location>
        <location evidence="2">Cytoskeleton</location>
    </subcellularLocation>
</comment>
<feature type="region of interest" description="Disordered" evidence="16">
    <location>
        <begin position="469"/>
        <end position="507"/>
    </location>
</feature>
<dbReference type="SMART" id="SM00129">
    <property type="entry name" value="KISc"/>
    <property type="match status" value="1"/>
</dbReference>
<evidence type="ECO:0000256" key="16">
    <source>
        <dbReference type="SAM" id="MobiDB-lite"/>
    </source>
</evidence>
<protein>
    <recommendedName>
        <fullName evidence="13">Kinesin-like protein KIF19</fullName>
    </recommendedName>
</protein>
<feature type="domain" description="Kinesin motor" evidence="17">
    <location>
        <begin position="11"/>
        <end position="346"/>
    </location>
</feature>
<dbReference type="InterPro" id="IPR027417">
    <property type="entry name" value="P-loop_NTPase"/>
</dbReference>
<dbReference type="Pfam" id="PF00225">
    <property type="entry name" value="Kinesin"/>
    <property type="match status" value="1"/>
</dbReference>